<evidence type="ECO:0000313" key="12">
    <source>
        <dbReference type="Proteomes" id="UP000199427"/>
    </source>
</evidence>
<reference evidence="11 12" key="1">
    <citation type="submission" date="2016-10" db="EMBL/GenBank/DDBJ databases">
        <authorList>
            <person name="de Groot N.N."/>
        </authorList>
    </citation>
    <scope>NUCLEOTIDE SEQUENCE [LARGE SCALE GENOMIC DNA]</scope>
    <source>
        <strain evidence="11 12">DSM 21633</strain>
    </source>
</reference>
<comment type="similarity">
    <text evidence="1 10">Belongs to the RNA polymerase subunit omega family.</text>
</comment>
<dbReference type="Proteomes" id="UP000199427">
    <property type="component" value="Unassembled WGS sequence"/>
</dbReference>
<dbReference type="PANTHER" id="PTHR34476:SF1">
    <property type="entry name" value="DNA-DIRECTED RNA POLYMERASE SUBUNIT OMEGA"/>
    <property type="match status" value="1"/>
</dbReference>
<comment type="catalytic activity">
    <reaction evidence="9 10">
        <text>RNA(n) + a ribonucleoside 5'-triphosphate = RNA(n+1) + diphosphate</text>
        <dbReference type="Rhea" id="RHEA:21248"/>
        <dbReference type="Rhea" id="RHEA-COMP:14527"/>
        <dbReference type="Rhea" id="RHEA-COMP:17342"/>
        <dbReference type="ChEBI" id="CHEBI:33019"/>
        <dbReference type="ChEBI" id="CHEBI:61557"/>
        <dbReference type="ChEBI" id="CHEBI:140395"/>
        <dbReference type="EC" id="2.7.7.6"/>
    </reaction>
</comment>
<evidence type="ECO:0000256" key="5">
    <source>
        <dbReference type="ARBA" id="ARBA00022679"/>
    </source>
</evidence>
<dbReference type="InterPro" id="IPR036161">
    <property type="entry name" value="RPB6/omega-like_sf"/>
</dbReference>
<keyword evidence="6 10" id="KW-0548">Nucleotidyltransferase</keyword>
<evidence type="ECO:0000256" key="9">
    <source>
        <dbReference type="ARBA" id="ARBA00048552"/>
    </source>
</evidence>
<evidence type="ECO:0000256" key="4">
    <source>
        <dbReference type="ARBA" id="ARBA00022478"/>
    </source>
</evidence>
<dbReference type="AlphaFoldDB" id="A0A1H8YWW8"/>
<dbReference type="Pfam" id="PF01192">
    <property type="entry name" value="RNA_pol_Rpb6"/>
    <property type="match status" value="1"/>
</dbReference>
<evidence type="ECO:0000256" key="10">
    <source>
        <dbReference type="HAMAP-Rule" id="MF_00366"/>
    </source>
</evidence>
<dbReference type="OrthoDB" id="9815459at2"/>
<name>A0A1H8YWW8_9BACI</name>
<evidence type="ECO:0000256" key="1">
    <source>
        <dbReference type="ARBA" id="ARBA00006711"/>
    </source>
</evidence>
<protein>
    <recommendedName>
        <fullName evidence="3 10">DNA-directed RNA polymerase subunit omega</fullName>
        <shortName evidence="10">RNAP omega subunit</shortName>
        <ecNumber evidence="2 10">2.7.7.6</ecNumber>
    </recommendedName>
    <alternativeName>
        <fullName evidence="10">RNA polymerase omega subunit</fullName>
    </alternativeName>
    <alternativeName>
        <fullName evidence="8 10">Transcriptase subunit omega</fullName>
    </alternativeName>
</protein>
<evidence type="ECO:0000256" key="8">
    <source>
        <dbReference type="ARBA" id="ARBA00029924"/>
    </source>
</evidence>
<evidence type="ECO:0000256" key="2">
    <source>
        <dbReference type="ARBA" id="ARBA00012418"/>
    </source>
</evidence>
<dbReference type="STRING" id="571933.SAMN05216362_10180"/>
<dbReference type="SUPFAM" id="SSF63562">
    <property type="entry name" value="RPB6/omega subunit-like"/>
    <property type="match status" value="1"/>
</dbReference>
<dbReference type="GO" id="GO:0003677">
    <property type="term" value="F:DNA binding"/>
    <property type="evidence" value="ECO:0007669"/>
    <property type="project" value="UniProtKB-UniRule"/>
</dbReference>
<comment type="subunit">
    <text evidence="10">The RNAP catalytic core consists of 2 alpha, 1 beta, 1 beta' and 1 omega subunit. When a sigma factor is associated with the core the holoenzyme is formed, which can initiate transcription.</text>
</comment>
<proteinExistence type="inferred from homology"/>
<evidence type="ECO:0000313" key="11">
    <source>
        <dbReference type="EMBL" id="SEP55848.1"/>
    </source>
</evidence>
<dbReference type="RefSeq" id="WP_091772028.1">
    <property type="nucleotide sequence ID" value="NZ_CAESCL010000009.1"/>
</dbReference>
<dbReference type="GO" id="GO:0003899">
    <property type="term" value="F:DNA-directed RNA polymerase activity"/>
    <property type="evidence" value="ECO:0007669"/>
    <property type="project" value="UniProtKB-UniRule"/>
</dbReference>
<gene>
    <name evidence="10" type="primary">rpoZ</name>
    <name evidence="11" type="ORF">SAMN05216362_10180</name>
</gene>
<dbReference type="Gene3D" id="3.90.940.10">
    <property type="match status" value="1"/>
</dbReference>
<dbReference type="InterPro" id="IPR006110">
    <property type="entry name" value="Pol_omega/Rpo6/RPB6"/>
</dbReference>
<dbReference type="PANTHER" id="PTHR34476">
    <property type="entry name" value="DNA-DIRECTED RNA POLYMERASE SUBUNIT OMEGA"/>
    <property type="match status" value="1"/>
</dbReference>
<keyword evidence="7 10" id="KW-0804">Transcription</keyword>
<evidence type="ECO:0000256" key="7">
    <source>
        <dbReference type="ARBA" id="ARBA00023163"/>
    </source>
</evidence>
<dbReference type="EMBL" id="FOES01000001">
    <property type="protein sequence ID" value="SEP55848.1"/>
    <property type="molecule type" value="Genomic_DNA"/>
</dbReference>
<dbReference type="EC" id="2.7.7.6" evidence="2 10"/>
<dbReference type="HAMAP" id="MF_00366">
    <property type="entry name" value="RNApol_bact_RpoZ"/>
    <property type="match status" value="1"/>
</dbReference>
<keyword evidence="4 10" id="KW-0240">DNA-directed RNA polymerase</keyword>
<comment type="function">
    <text evidence="10">Promotes RNA polymerase assembly. Latches the N- and C-terminal regions of the beta' subunit thereby facilitating its interaction with the beta and alpha subunits.</text>
</comment>
<dbReference type="GO" id="GO:0000428">
    <property type="term" value="C:DNA-directed RNA polymerase complex"/>
    <property type="evidence" value="ECO:0007669"/>
    <property type="project" value="UniProtKB-KW"/>
</dbReference>
<keyword evidence="12" id="KW-1185">Reference proteome</keyword>
<evidence type="ECO:0000256" key="3">
    <source>
        <dbReference type="ARBA" id="ARBA00013725"/>
    </source>
</evidence>
<dbReference type="SMART" id="SM01409">
    <property type="entry name" value="RNA_pol_Rpb6"/>
    <property type="match status" value="1"/>
</dbReference>
<keyword evidence="5 10" id="KW-0808">Transferase</keyword>
<dbReference type="GO" id="GO:0006351">
    <property type="term" value="P:DNA-templated transcription"/>
    <property type="evidence" value="ECO:0007669"/>
    <property type="project" value="UniProtKB-UniRule"/>
</dbReference>
<dbReference type="InterPro" id="IPR003716">
    <property type="entry name" value="DNA-dir_RNA_pol_omega"/>
</dbReference>
<sequence length="68" mass="7630">MILEPSVDNLLTKINSKYALVIISSKRARELQEEDQTLVESPKSSKNVGVALEEIMDEKLTLDEDVVL</sequence>
<dbReference type="NCBIfam" id="TIGR00690">
    <property type="entry name" value="rpoZ"/>
    <property type="match status" value="1"/>
</dbReference>
<organism evidence="11 12">
    <name type="scientific">Piscibacillus halophilus</name>
    <dbReference type="NCBI Taxonomy" id="571933"/>
    <lineage>
        <taxon>Bacteria</taxon>
        <taxon>Bacillati</taxon>
        <taxon>Bacillota</taxon>
        <taxon>Bacilli</taxon>
        <taxon>Bacillales</taxon>
        <taxon>Bacillaceae</taxon>
        <taxon>Piscibacillus</taxon>
    </lineage>
</organism>
<accession>A0A1H8YWW8</accession>
<evidence type="ECO:0000256" key="6">
    <source>
        <dbReference type="ARBA" id="ARBA00022695"/>
    </source>
</evidence>